<comment type="caution">
    <text evidence="1">The sequence shown here is derived from an EMBL/GenBank/DDBJ whole genome shotgun (WGS) entry which is preliminary data.</text>
</comment>
<evidence type="ECO:0000313" key="2">
    <source>
        <dbReference type="Proteomes" id="UP001642484"/>
    </source>
</evidence>
<dbReference type="Proteomes" id="UP001642484">
    <property type="component" value="Unassembled WGS sequence"/>
</dbReference>
<gene>
    <name evidence="1" type="ORF">CCMP2556_LOCUS46769</name>
</gene>
<reference evidence="1 2" key="1">
    <citation type="submission" date="2024-02" db="EMBL/GenBank/DDBJ databases">
        <authorList>
            <person name="Chen Y."/>
            <person name="Shah S."/>
            <person name="Dougan E. K."/>
            <person name="Thang M."/>
            <person name="Chan C."/>
        </authorList>
    </citation>
    <scope>NUCLEOTIDE SEQUENCE [LARGE SCALE GENOMIC DNA]</scope>
</reference>
<evidence type="ECO:0000313" key="1">
    <source>
        <dbReference type="EMBL" id="CAK9098745.1"/>
    </source>
</evidence>
<protein>
    <submittedName>
        <fullName evidence="1">Uncharacterized protein</fullName>
    </submittedName>
</protein>
<accession>A0ABP0RDU8</accession>
<dbReference type="EMBL" id="CAXAMN010025851">
    <property type="protein sequence ID" value="CAK9098745.1"/>
    <property type="molecule type" value="Genomic_DNA"/>
</dbReference>
<sequence>MPPSHILFDFMHCYLCNGVASWEVGLLMEKICTGTDITREVLGIAAKEAGWRGTAASGKNRPSYLPALWHERLFGDSLYKGQAHQTAAIVPLLRYYLEEVFRPSTQLPTEVVSSFSRLANCVAFIRYLSNRMEKISEREAKHLDELQRQHQQAFVQAYPDSIKPKHHIRFHLPEQYLKTGIFLSCECLESKRKQYKSGVAQNQRSTCKDFAQFSSSVLQRLLQKNLKLLQDKGLPFWQLMPPIHDASLDDKLAFVTLNLTTSESCYLTSGVVSKTDIVLWQYTAGVVQSWFYDPATGFYLRCLKLDFVRDTTWGTVWKLTDDNEEIVLEVKPQDSTWLLCSRTMEALLLFAGQIAAHVATLTDESRLDELEMSREGCRNLCIHVGLGPHTACIGLLWCSITAAQCQLNGLAGHDITVESMGVKSQVMGFEVLKKLNYYQRFYLRKELEMLESWLPNWSHMVPQLIPEVESVLTEVFEALAMD</sequence>
<organism evidence="1 2">
    <name type="scientific">Durusdinium trenchii</name>
    <dbReference type="NCBI Taxonomy" id="1381693"/>
    <lineage>
        <taxon>Eukaryota</taxon>
        <taxon>Sar</taxon>
        <taxon>Alveolata</taxon>
        <taxon>Dinophyceae</taxon>
        <taxon>Suessiales</taxon>
        <taxon>Symbiodiniaceae</taxon>
        <taxon>Durusdinium</taxon>
    </lineage>
</organism>
<proteinExistence type="predicted"/>
<name>A0ABP0RDU8_9DINO</name>
<keyword evidence="2" id="KW-1185">Reference proteome</keyword>